<feature type="transmembrane region" description="Helical" evidence="1">
    <location>
        <begin position="98"/>
        <end position="117"/>
    </location>
</feature>
<evidence type="ECO:0000313" key="2">
    <source>
        <dbReference type="EMBL" id="OYQ33362.1"/>
    </source>
</evidence>
<accession>A0A255YVY1</accession>
<gene>
    <name evidence="2" type="ORF">CHU95_13100</name>
</gene>
<dbReference type="AlphaFoldDB" id="A0A255YVY1"/>
<protein>
    <submittedName>
        <fullName evidence="2">Uncharacterized protein</fullName>
    </submittedName>
</protein>
<proteinExistence type="predicted"/>
<keyword evidence="1" id="KW-1133">Transmembrane helix</keyword>
<evidence type="ECO:0000256" key="1">
    <source>
        <dbReference type="SAM" id="Phobius"/>
    </source>
</evidence>
<organism evidence="2 3">
    <name type="scientific">Niveispirillum lacus</name>
    <dbReference type="NCBI Taxonomy" id="1981099"/>
    <lineage>
        <taxon>Bacteria</taxon>
        <taxon>Pseudomonadati</taxon>
        <taxon>Pseudomonadota</taxon>
        <taxon>Alphaproteobacteria</taxon>
        <taxon>Rhodospirillales</taxon>
        <taxon>Azospirillaceae</taxon>
        <taxon>Niveispirillum</taxon>
    </lineage>
</organism>
<sequence length="156" mass="16355">MAAMTKRDFLDLLDQYGADPSRWPAPSRLAADRALAVDAELRALLATEQTLIAALADLPPASASPTLRRLVMNIPLEHPRAVAAPSLAGLLMAGWRRWTAGMATVTAAGLIGFVLGYGQLVPLPTASAGEQVVAEDLASLLADATYFDSADAENAE</sequence>
<reference evidence="2 3" key="1">
    <citation type="submission" date="2017-07" db="EMBL/GenBank/DDBJ databases">
        <title>Niveispirillum cyanobacteriorum sp. nov., isolated from cyanobacterial aggregates in a eutrophic lake.</title>
        <authorList>
            <person name="Cai H."/>
        </authorList>
    </citation>
    <scope>NUCLEOTIDE SEQUENCE [LARGE SCALE GENOMIC DNA]</scope>
    <source>
        <strain evidence="3">TH1-14</strain>
    </source>
</reference>
<evidence type="ECO:0000313" key="3">
    <source>
        <dbReference type="Proteomes" id="UP000216998"/>
    </source>
</evidence>
<dbReference type="EMBL" id="NOXU01000030">
    <property type="protein sequence ID" value="OYQ33362.1"/>
    <property type="molecule type" value="Genomic_DNA"/>
</dbReference>
<keyword evidence="1" id="KW-0812">Transmembrane</keyword>
<dbReference type="Proteomes" id="UP000216998">
    <property type="component" value="Unassembled WGS sequence"/>
</dbReference>
<name>A0A255YVY1_9PROT</name>
<keyword evidence="3" id="KW-1185">Reference proteome</keyword>
<comment type="caution">
    <text evidence="2">The sequence shown here is derived from an EMBL/GenBank/DDBJ whole genome shotgun (WGS) entry which is preliminary data.</text>
</comment>
<keyword evidence="1" id="KW-0472">Membrane</keyword>